<proteinExistence type="predicted"/>
<accession>A0ABT4AV05</accession>
<dbReference type="InterPro" id="IPR012551">
    <property type="entry name" value="DUF1707_SHOCT-like"/>
</dbReference>
<dbReference type="RefSeq" id="WP_267562046.1">
    <property type="nucleotide sequence ID" value="NZ_JAPNTZ010000003.1"/>
</dbReference>
<protein>
    <submittedName>
        <fullName evidence="4">DUF1707 domain-containing protein</fullName>
    </submittedName>
</protein>
<name>A0ABT4AV05_9ACTN</name>
<dbReference type="EMBL" id="JAPNTZ010000003">
    <property type="protein sequence ID" value="MCY1138071.1"/>
    <property type="molecule type" value="Genomic_DNA"/>
</dbReference>
<sequence>MTSTALQRAGTADRERTGRHLGVALSLGYLTLDEYEDRLARAMAANTYDALHRLTADLPIDQLRRHDPQARARRAHAARLGVRIHLAAYLAMAVLVTGIWLTIALAAGAWYPWLIWPILGGGLGVLGHAVPVALHRRAQAA</sequence>
<dbReference type="PANTHER" id="PTHR40763">
    <property type="entry name" value="MEMBRANE PROTEIN-RELATED"/>
    <property type="match status" value="1"/>
</dbReference>
<organism evidence="4 5">
    <name type="scientific">Paractinoplanes pyxinae</name>
    <dbReference type="NCBI Taxonomy" id="2997416"/>
    <lineage>
        <taxon>Bacteria</taxon>
        <taxon>Bacillati</taxon>
        <taxon>Actinomycetota</taxon>
        <taxon>Actinomycetes</taxon>
        <taxon>Micromonosporales</taxon>
        <taxon>Micromonosporaceae</taxon>
        <taxon>Paractinoplanes</taxon>
    </lineage>
</organism>
<feature type="transmembrane region" description="Helical" evidence="1">
    <location>
        <begin position="113"/>
        <end position="134"/>
    </location>
</feature>
<dbReference type="InterPro" id="IPR025698">
    <property type="entry name" value="2TM_dom"/>
</dbReference>
<keyword evidence="1" id="KW-1133">Transmembrane helix</keyword>
<feature type="domain" description="2TM" evidence="3">
    <location>
        <begin position="71"/>
        <end position="132"/>
    </location>
</feature>
<evidence type="ECO:0000259" key="3">
    <source>
        <dbReference type="Pfam" id="PF13239"/>
    </source>
</evidence>
<keyword evidence="1" id="KW-0812">Transmembrane</keyword>
<evidence type="ECO:0000313" key="4">
    <source>
        <dbReference type="EMBL" id="MCY1138071.1"/>
    </source>
</evidence>
<reference evidence="4" key="1">
    <citation type="submission" date="2022-11" db="EMBL/GenBank/DDBJ databases">
        <authorList>
            <person name="Somphong A."/>
            <person name="Phongsopitanun W."/>
        </authorList>
    </citation>
    <scope>NUCLEOTIDE SEQUENCE</scope>
    <source>
        <strain evidence="4">Pm04-4</strain>
    </source>
</reference>
<dbReference type="Pfam" id="PF08044">
    <property type="entry name" value="DUF1707"/>
    <property type="match status" value="1"/>
</dbReference>
<keyword evidence="5" id="KW-1185">Reference proteome</keyword>
<comment type="caution">
    <text evidence="4">The sequence shown here is derived from an EMBL/GenBank/DDBJ whole genome shotgun (WGS) entry which is preliminary data.</text>
</comment>
<dbReference type="Proteomes" id="UP001151002">
    <property type="component" value="Unassembled WGS sequence"/>
</dbReference>
<evidence type="ECO:0000259" key="2">
    <source>
        <dbReference type="Pfam" id="PF08044"/>
    </source>
</evidence>
<evidence type="ECO:0000313" key="5">
    <source>
        <dbReference type="Proteomes" id="UP001151002"/>
    </source>
</evidence>
<feature type="transmembrane region" description="Helical" evidence="1">
    <location>
        <begin position="86"/>
        <end position="107"/>
    </location>
</feature>
<gene>
    <name evidence="4" type="ORF">OWR29_08690</name>
</gene>
<keyword evidence="1" id="KW-0472">Membrane</keyword>
<feature type="domain" description="DUF1707" evidence="2">
    <location>
        <begin position="8"/>
        <end position="59"/>
    </location>
</feature>
<evidence type="ECO:0000256" key="1">
    <source>
        <dbReference type="SAM" id="Phobius"/>
    </source>
</evidence>
<dbReference type="PANTHER" id="PTHR40763:SF4">
    <property type="entry name" value="DUF1707 DOMAIN-CONTAINING PROTEIN"/>
    <property type="match status" value="1"/>
</dbReference>
<dbReference type="Pfam" id="PF13239">
    <property type="entry name" value="2TM"/>
    <property type="match status" value="1"/>
</dbReference>